<evidence type="ECO:0000256" key="4">
    <source>
        <dbReference type="PROSITE-ProRule" id="PRU00175"/>
    </source>
</evidence>
<evidence type="ECO:0000313" key="8">
    <source>
        <dbReference type="Proteomes" id="UP000318571"/>
    </source>
</evidence>
<feature type="transmembrane region" description="Helical" evidence="5">
    <location>
        <begin position="174"/>
        <end position="197"/>
    </location>
</feature>
<dbReference type="SUPFAM" id="SSF57850">
    <property type="entry name" value="RING/U-box"/>
    <property type="match status" value="1"/>
</dbReference>
<evidence type="ECO:0000256" key="3">
    <source>
        <dbReference type="ARBA" id="ARBA00022833"/>
    </source>
</evidence>
<evidence type="ECO:0000256" key="1">
    <source>
        <dbReference type="ARBA" id="ARBA00022723"/>
    </source>
</evidence>
<dbReference type="PANTHER" id="PTHR22763">
    <property type="entry name" value="RING ZINC FINGER PROTEIN"/>
    <property type="match status" value="1"/>
</dbReference>
<comment type="caution">
    <text evidence="7">The sequence shown here is derived from an EMBL/GenBank/DDBJ whole genome shotgun (WGS) entry which is preliminary data.</text>
</comment>
<dbReference type="GO" id="GO:0043161">
    <property type="term" value="P:proteasome-mediated ubiquitin-dependent protein catabolic process"/>
    <property type="evidence" value="ECO:0007669"/>
    <property type="project" value="TreeGrafter"/>
</dbReference>
<dbReference type="InterPro" id="IPR001841">
    <property type="entry name" value="Znf_RING"/>
</dbReference>
<dbReference type="InterPro" id="IPR013083">
    <property type="entry name" value="Znf_RING/FYVE/PHD"/>
</dbReference>
<feature type="transmembrane region" description="Helical" evidence="5">
    <location>
        <begin position="397"/>
        <end position="415"/>
    </location>
</feature>
<dbReference type="GO" id="GO:0061630">
    <property type="term" value="F:ubiquitin protein ligase activity"/>
    <property type="evidence" value="ECO:0007669"/>
    <property type="project" value="TreeGrafter"/>
</dbReference>
<dbReference type="STRING" id="6832.A0A553PQP0"/>
<protein>
    <recommendedName>
        <fullName evidence="6">RING-type domain-containing protein</fullName>
    </recommendedName>
</protein>
<keyword evidence="2 4" id="KW-0863">Zinc-finger</keyword>
<evidence type="ECO:0000256" key="2">
    <source>
        <dbReference type="ARBA" id="ARBA00022771"/>
    </source>
</evidence>
<reference evidence="7 8" key="1">
    <citation type="journal article" date="2018" name="Nat. Ecol. Evol.">
        <title>Genomic signatures of mitonuclear coevolution across populations of Tigriopus californicus.</title>
        <authorList>
            <person name="Barreto F.S."/>
            <person name="Watson E.T."/>
            <person name="Lima T.G."/>
            <person name="Willett C.S."/>
            <person name="Edmands S."/>
            <person name="Li W."/>
            <person name="Burton R.S."/>
        </authorList>
    </citation>
    <scope>NUCLEOTIDE SEQUENCE [LARGE SCALE GENOMIC DNA]</scope>
    <source>
        <strain evidence="7 8">San Diego</strain>
    </source>
</reference>
<name>A0A553PQP0_TIGCA</name>
<evidence type="ECO:0000256" key="5">
    <source>
        <dbReference type="SAM" id="Phobius"/>
    </source>
</evidence>
<evidence type="ECO:0000313" key="7">
    <source>
        <dbReference type="EMBL" id="TRY79986.1"/>
    </source>
</evidence>
<feature type="transmembrane region" description="Helical" evidence="5">
    <location>
        <begin position="257"/>
        <end position="278"/>
    </location>
</feature>
<dbReference type="Pfam" id="PF13639">
    <property type="entry name" value="zf-RING_2"/>
    <property type="match status" value="1"/>
</dbReference>
<feature type="transmembrane region" description="Helical" evidence="5">
    <location>
        <begin position="146"/>
        <end position="162"/>
    </location>
</feature>
<feature type="transmembrane region" description="Helical" evidence="5">
    <location>
        <begin position="217"/>
        <end position="237"/>
    </location>
</feature>
<dbReference type="SMART" id="SM00184">
    <property type="entry name" value="RING"/>
    <property type="match status" value="1"/>
</dbReference>
<dbReference type="PROSITE" id="PS50089">
    <property type="entry name" value="ZF_RING_2"/>
    <property type="match status" value="1"/>
</dbReference>
<evidence type="ECO:0000259" key="6">
    <source>
        <dbReference type="PROSITE" id="PS50089"/>
    </source>
</evidence>
<feature type="domain" description="RING-type" evidence="6">
    <location>
        <begin position="454"/>
        <end position="495"/>
    </location>
</feature>
<keyword evidence="5" id="KW-0812">Transmembrane</keyword>
<dbReference type="GO" id="GO:0012505">
    <property type="term" value="C:endomembrane system"/>
    <property type="evidence" value="ECO:0007669"/>
    <property type="project" value="TreeGrafter"/>
</dbReference>
<feature type="transmembrane region" description="Helical" evidence="5">
    <location>
        <begin position="367"/>
        <end position="391"/>
    </location>
</feature>
<dbReference type="AlphaFoldDB" id="A0A553PQP0"/>
<dbReference type="InterPro" id="IPR050731">
    <property type="entry name" value="HRD1_E3_ubiq-ligases"/>
</dbReference>
<keyword evidence="5" id="KW-0472">Membrane</keyword>
<dbReference type="EMBL" id="VCGU01000002">
    <property type="protein sequence ID" value="TRY79986.1"/>
    <property type="molecule type" value="Genomic_DNA"/>
</dbReference>
<accession>A0A553PQP0</accession>
<feature type="transmembrane region" description="Helical" evidence="5">
    <location>
        <begin position="327"/>
        <end position="346"/>
    </location>
</feature>
<sequence length="520" mass="58572">MANVERPASVYGGLVAKIKRHPRVFPRVMCLCRALGHLMVHISLMARIDPQFWPRALPILELDMEKTRGIFMSQSFNDVLLLFGLPFSFGSDRLALPILQDVMGGLIWASLQFSLLMETSNSVMTLILCFIKLLSLYLLKVNYNLDSIYMSVVLGIAGFLKINTYEDPLNTGTIFLITFWCYCLVRNVPSFLVGLLFSVEEMLANNQNPTAIFHEYVVVDFTSFMIFGGATGLSVLFSQWNGLIEDPLGLPQWVMEHLGQTPMGVITMALSFCALSCITNKWFRAALNYLANIPFLEDTINKGVYPGLFCVLLWLDAGRKPDEATLRLASALSLLGLWTGTMYMLVRTLRQVLKRDLTMRPLRKFACTVLVALLLIGVCVECAVEFFIPYFKANQHSLVVAMGCLHIMMASHIFTDTLRACIYYIVNRTDHVVSLMQRMDDANPERIARVNDNCSVCWSSLDDDGSVKVTPCDHLFHNLCLQSCLYNSSTCPMCRYEFGPNNNEQGDGNDTEDEVVHPEQ</sequence>
<keyword evidence="5" id="KW-1133">Transmembrane helix</keyword>
<keyword evidence="3" id="KW-0862">Zinc</keyword>
<gene>
    <name evidence="7" type="ORF">TCAL_11365</name>
</gene>
<keyword evidence="1" id="KW-0479">Metal-binding</keyword>
<dbReference type="GO" id="GO:0008270">
    <property type="term" value="F:zinc ion binding"/>
    <property type="evidence" value="ECO:0007669"/>
    <property type="project" value="UniProtKB-KW"/>
</dbReference>
<proteinExistence type="predicted"/>
<organism evidence="7 8">
    <name type="scientific">Tigriopus californicus</name>
    <name type="common">Marine copepod</name>
    <dbReference type="NCBI Taxonomy" id="6832"/>
    <lineage>
        <taxon>Eukaryota</taxon>
        <taxon>Metazoa</taxon>
        <taxon>Ecdysozoa</taxon>
        <taxon>Arthropoda</taxon>
        <taxon>Crustacea</taxon>
        <taxon>Multicrustacea</taxon>
        <taxon>Hexanauplia</taxon>
        <taxon>Copepoda</taxon>
        <taxon>Harpacticoida</taxon>
        <taxon>Harpacticidae</taxon>
        <taxon>Tigriopus</taxon>
    </lineage>
</organism>
<dbReference type="Gene3D" id="3.30.40.10">
    <property type="entry name" value="Zinc/RING finger domain, C3HC4 (zinc finger)"/>
    <property type="match status" value="1"/>
</dbReference>
<keyword evidence="8" id="KW-1185">Reference proteome</keyword>
<dbReference type="Proteomes" id="UP000318571">
    <property type="component" value="Chromosome 6"/>
</dbReference>